<gene>
    <name evidence="2" type="ORF">EIZ48_03400</name>
</gene>
<dbReference type="SUPFAM" id="SSF53448">
    <property type="entry name" value="Nucleotide-diphospho-sugar transferases"/>
    <property type="match status" value="1"/>
</dbReference>
<dbReference type="EMBL" id="RSEJ01000002">
    <property type="protein sequence ID" value="NBI51623.1"/>
    <property type="molecule type" value="Genomic_DNA"/>
</dbReference>
<dbReference type="Pfam" id="PF00535">
    <property type="entry name" value="Glycos_transf_2"/>
    <property type="match status" value="1"/>
</dbReference>
<dbReference type="PANTHER" id="PTHR22916:SF3">
    <property type="entry name" value="UDP-GLCNAC:BETAGAL BETA-1,3-N-ACETYLGLUCOSAMINYLTRANSFERASE-LIKE PROTEIN 1"/>
    <property type="match status" value="1"/>
</dbReference>
<dbReference type="InterPro" id="IPR001173">
    <property type="entry name" value="Glyco_trans_2-like"/>
</dbReference>
<name>A0ABW9YD30_9GAMM</name>
<accession>A0ABW9YD30</accession>
<keyword evidence="3" id="KW-1185">Reference proteome</keyword>
<dbReference type="Gene3D" id="3.90.550.10">
    <property type="entry name" value="Spore Coat Polysaccharide Biosynthesis Protein SpsA, Chain A"/>
    <property type="match status" value="1"/>
</dbReference>
<comment type="caution">
    <text evidence="2">The sequence shown here is derived from an EMBL/GenBank/DDBJ whole genome shotgun (WGS) entry which is preliminary data.</text>
</comment>
<reference evidence="2 3" key="1">
    <citation type="journal article" date="2017" name="Int. J. Syst. Evol. Microbiol.">
        <title>Photobacterium alginatilyticum sp. nov., a marine bacterium isolated from bottom seawater.</title>
        <authorList>
            <person name="Wang X."/>
            <person name="Wang Y."/>
            <person name="Yang X."/>
            <person name="Sun H."/>
            <person name="Li B."/>
            <person name="Zhang X.H."/>
        </authorList>
    </citation>
    <scope>NUCLEOTIDE SEQUENCE [LARGE SCALE GENOMIC DNA]</scope>
    <source>
        <strain evidence="2 3">P03D4</strain>
    </source>
</reference>
<evidence type="ECO:0000313" key="3">
    <source>
        <dbReference type="Proteomes" id="UP000738517"/>
    </source>
</evidence>
<dbReference type="InterPro" id="IPR029044">
    <property type="entry name" value="Nucleotide-diphossugar_trans"/>
</dbReference>
<evidence type="ECO:0000259" key="1">
    <source>
        <dbReference type="Pfam" id="PF00535"/>
    </source>
</evidence>
<sequence>MRSLRIWLSYQGTKMDTNQPKVAVSIACYNHEKYIESCLASVLEQTYKNIVIFVSDDCSTDRTAEVLNNFVDSNKNKYPISINIKSQNTGVAENFNSVVEMALNDKEVEYIIPFAGDDLMFKTKVERQVEALEANKERHLCYSNMQWFNSSTSKTILNHFNFLFKPSENIEKVIAEAIIPTPTLCFRRVALEKLKYNQKLRYVNDYLIAVEAALLGGVVYIPELLVRYRKHGASIMDTTLFLEERVDAANYIIEHYGYESSARHFAETARFDYLIQSLNKGNYKDVIIRFTLLLPRFFSSQKWFFRLLKFFSLSLKRVF</sequence>
<protein>
    <submittedName>
        <fullName evidence="2">Glycosyltransferase</fullName>
    </submittedName>
</protein>
<organism evidence="2 3">
    <name type="scientific">Photobacterium alginatilyticum</name>
    <dbReference type="NCBI Taxonomy" id="1775171"/>
    <lineage>
        <taxon>Bacteria</taxon>
        <taxon>Pseudomonadati</taxon>
        <taxon>Pseudomonadota</taxon>
        <taxon>Gammaproteobacteria</taxon>
        <taxon>Vibrionales</taxon>
        <taxon>Vibrionaceae</taxon>
        <taxon>Photobacterium</taxon>
    </lineage>
</organism>
<proteinExistence type="predicted"/>
<feature type="domain" description="Glycosyltransferase 2-like" evidence="1">
    <location>
        <begin position="25"/>
        <end position="193"/>
    </location>
</feature>
<dbReference type="Proteomes" id="UP000738517">
    <property type="component" value="Unassembled WGS sequence"/>
</dbReference>
<evidence type="ECO:0000313" key="2">
    <source>
        <dbReference type="EMBL" id="NBI51623.1"/>
    </source>
</evidence>
<dbReference type="PANTHER" id="PTHR22916">
    <property type="entry name" value="GLYCOSYLTRANSFERASE"/>
    <property type="match status" value="1"/>
</dbReference>